<dbReference type="Proteomes" id="UP000681722">
    <property type="component" value="Unassembled WGS sequence"/>
</dbReference>
<keyword evidence="4" id="KW-1185">Reference proteome</keyword>
<dbReference type="OrthoDB" id="10035564at2759"/>
<reference evidence="2" key="1">
    <citation type="submission" date="2021-02" db="EMBL/GenBank/DDBJ databases">
        <authorList>
            <person name="Nowell W R."/>
        </authorList>
    </citation>
    <scope>NUCLEOTIDE SEQUENCE</scope>
</reference>
<keyword evidence="1" id="KW-0472">Membrane</keyword>
<keyword evidence="1" id="KW-0812">Transmembrane</keyword>
<feature type="transmembrane region" description="Helical" evidence="1">
    <location>
        <begin position="51"/>
        <end position="73"/>
    </location>
</feature>
<protein>
    <submittedName>
        <fullName evidence="2">Uncharacterized protein</fullName>
    </submittedName>
</protein>
<dbReference type="EMBL" id="CAJNOQ010004260">
    <property type="protein sequence ID" value="CAF1051613.1"/>
    <property type="molecule type" value="Genomic_DNA"/>
</dbReference>
<sequence length="111" mass="12672">MRRNKQRLVIDLGMHCSGFRFLRAIRMMNIPDILQYMGVIQRPRSIRFIQVASKFIAVGFAAAGAVHLIRFVFVYENTVGNSLDCVSNHGTKGLSGVHQIQKHKVVYIIHY</sequence>
<accession>A0A814KMK2</accession>
<comment type="caution">
    <text evidence="2">The sequence shown here is derived from an EMBL/GenBank/DDBJ whole genome shotgun (WGS) entry which is preliminary data.</text>
</comment>
<proteinExistence type="predicted"/>
<dbReference type="AlphaFoldDB" id="A0A814KMK2"/>
<evidence type="ECO:0000313" key="4">
    <source>
        <dbReference type="Proteomes" id="UP000663829"/>
    </source>
</evidence>
<dbReference type="EMBL" id="CAJOBC010004260">
    <property type="protein sequence ID" value="CAF3821091.1"/>
    <property type="molecule type" value="Genomic_DNA"/>
</dbReference>
<dbReference type="Proteomes" id="UP000663829">
    <property type="component" value="Unassembled WGS sequence"/>
</dbReference>
<evidence type="ECO:0000256" key="1">
    <source>
        <dbReference type="SAM" id="Phobius"/>
    </source>
</evidence>
<keyword evidence="1" id="KW-1133">Transmembrane helix</keyword>
<gene>
    <name evidence="2" type="ORF">GPM918_LOCUS16313</name>
    <name evidence="3" type="ORF">SRO942_LOCUS16313</name>
</gene>
<name>A0A814KMK2_9BILA</name>
<organism evidence="2 4">
    <name type="scientific">Didymodactylos carnosus</name>
    <dbReference type="NCBI Taxonomy" id="1234261"/>
    <lineage>
        <taxon>Eukaryota</taxon>
        <taxon>Metazoa</taxon>
        <taxon>Spiralia</taxon>
        <taxon>Gnathifera</taxon>
        <taxon>Rotifera</taxon>
        <taxon>Eurotatoria</taxon>
        <taxon>Bdelloidea</taxon>
        <taxon>Philodinida</taxon>
        <taxon>Philodinidae</taxon>
        <taxon>Didymodactylos</taxon>
    </lineage>
</organism>
<evidence type="ECO:0000313" key="2">
    <source>
        <dbReference type="EMBL" id="CAF1051613.1"/>
    </source>
</evidence>
<evidence type="ECO:0000313" key="3">
    <source>
        <dbReference type="EMBL" id="CAF3821091.1"/>
    </source>
</evidence>